<name>A0A484H1I6_SOUCH</name>
<proteinExistence type="predicted"/>
<sequence length="79" mass="8624">MYLENTHAFKLSADVESNTLSFVEKGTEATVDYNSIHTESFLSEDYADVTAAYSQELMTGAADKPSTSMGSKEYVSVLV</sequence>
<comment type="caution">
    <text evidence="1">The sequence shown here is derived from an EMBL/GenBank/DDBJ whole genome shotgun (WGS) entry which is preliminary data.</text>
</comment>
<dbReference type="EMBL" id="QWLN02000859">
    <property type="protein sequence ID" value="TEA41768.1"/>
    <property type="molecule type" value="Genomic_DNA"/>
</dbReference>
<evidence type="ECO:0000313" key="1">
    <source>
        <dbReference type="EMBL" id="TEA41768.1"/>
    </source>
</evidence>
<reference evidence="1 2" key="1">
    <citation type="journal article" date="2018" name="Genomics">
        <title>Molecular footprints of inshore aquatic adaptation in Indo-Pacific humpback dolphin (Sousa chinensis).</title>
        <authorList>
            <person name="Ming Y."/>
            <person name="Jian J."/>
            <person name="Yu F."/>
            <person name="Yu X."/>
            <person name="Wang J."/>
            <person name="Liu W."/>
        </authorList>
    </citation>
    <scope>NUCLEOTIDE SEQUENCE [LARGE SCALE GENOMIC DNA]</scope>
    <source>
        <strain evidence="1">MY-2018</strain>
        <tissue evidence="1">Skin</tissue>
    </source>
</reference>
<organism evidence="1 2">
    <name type="scientific">Sousa chinensis</name>
    <name type="common">Indo-pacific humpbacked dolphin</name>
    <name type="synonym">Steno chinensis</name>
    <dbReference type="NCBI Taxonomy" id="103600"/>
    <lineage>
        <taxon>Eukaryota</taxon>
        <taxon>Metazoa</taxon>
        <taxon>Chordata</taxon>
        <taxon>Craniata</taxon>
        <taxon>Vertebrata</taxon>
        <taxon>Euteleostomi</taxon>
        <taxon>Mammalia</taxon>
        <taxon>Eutheria</taxon>
        <taxon>Laurasiatheria</taxon>
        <taxon>Artiodactyla</taxon>
        <taxon>Whippomorpha</taxon>
        <taxon>Cetacea</taxon>
        <taxon>Odontoceti</taxon>
        <taxon>Delphinidae</taxon>
        <taxon>Sousa</taxon>
    </lineage>
</organism>
<gene>
    <name evidence="1" type="ORF">DBR06_SOUSAS2410003</name>
</gene>
<dbReference type="Proteomes" id="UP000295264">
    <property type="component" value="Unassembled WGS sequence"/>
</dbReference>
<dbReference type="AlphaFoldDB" id="A0A484H1I6"/>
<accession>A0A484H1I6</accession>
<keyword evidence="2" id="KW-1185">Reference proteome</keyword>
<protein>
    <submittedName>
        <fullName evidence="1">Uncharacterized protein</fullName>
    </submittedName>
</protein>
<evidence type="ECO:0000313" key="2">
    <source>
        <dbReference type="Proteomes" id="UP000295264"/>
    </source>
</evidence>